<dbReference type="InterPro" id="IPR001882">
    <property type="entry name" value="Biotin_BS"/>
</dbReference>
<dbReference type="PROSITE" id="PS00866">
    <property type="entry name" value="CPSASE_1"/>
    <property type="match status" value="1"/>
</dbReference>
<dbReference type="EMBL" id="CP042829">
    <property type="protein sequence ID" value="QFG03936.1"/>
    <property type="molecule type" value="Genomic_DNA"/>
</dbReference>
<keyword evidence="6" id="KW-0092">Biotin</keyword>
<protein>
    <recommendedName>
        <fullName evidence="2">biotin carboxylase</fullName>
        <ecNumber evidence="2">6.3.4.14</ecNumber>
    </recommendedName>
</protein>
<dbReference type="InterPro" id="IPR011764">
    <property type="entry name" value="Biotin_carboxylation_dom"/>
</dbReference>
<dbReference type="Gene3D" id="3.30.700.40">
    <property type="match status" value="1"/>
</dbReference>
<dbReference type="Gene3D" id="2.40.50.100">
    <property type="match status" value="1"/>
</dbReference>
<dbReference type="InterPro" id="IPR011053">
    <property type="entry name" value="Single_hybrid_motif"/>
</dbReference>
<dbReference type="PROSITE" id="PS50979">
    <property type="entry name" value="BC"/>
    <property type="match status" value="1"/>
</dbReference>
<gene>
    <name evidence="11" type="ORF">Tbon_11770</name>
</gene>
<evidence type="ECO:0000313" key="11">
    <source>
        <dbReference type="EMBL" id="QFG03936.1"/>
    </source>
</evidence>
<dbReference type="InterPro" id="IPR005479">
    <property type="entry name" value="CPAse_ATP-bd"/>
</dbReference>
<dbReference type="Pfam" id="PF21139">
    <property type="entry name" value="BT_MCC_alpha"/>
    <property type="match status" value="1"/>
</dbReference>
<evidence type="ECO:0000259" key="9">
    <source>
        <dbReference type="PROSITE" id="PS50975"/>
    </source>
</evidence>
<evidence type="ECO:0000256" key="3">
    <source>
        <dbReference type="ARBA" id="ARBA00022598"/>
    </source>
</evidence>
<dbReference type="Pfam" id="PF00289">
    <property type="entry name" value="Biotin_carb_N"/>
    <property type="match status" value="1"/>
</dbReference>
<dbReference type="PROSITE" id="PS50968">
    <property type="entry name" value="BIOTINYL_LIPOYL"/>
    <property type="match status" value="1"/>
</dbReference>
<dbReference type="EC" id="6.3.4.14" evidence="2"/>
<reference evidence="11 12" key="1">
    <citation type="submission" date="2019-10" db="EMBL/GenBank/DDBJ databases">
        <title>Thermopilla bonchosmolovskayae gen. nov., sp. nov., a moderately thermophilic Chloroflexi bacterium from a Chukotka hot spring (Arctic, Russia), representing a novel classis Thermopillaia, which include previously uncultivated lineage OLB14.</title>
        <authorList>
            <person name="Kochetkova T.V."/>
            <person name="Zayulina K.S."/>
            <person name="Zhigarkov V.S."/>
            <person name="Minaev N.V."/>
            <person name="Novikov A."/>
            <person name="Toshchakov S.V."/>
            <person name="Elcheninov A.G."/>
            <person name="Kublanov I.V."/>
        </authorList>
    </citation>
    <scope>NUCLEOTIDE SEQUENCE [LARGE SCALE GENOMIC DNA]</scope>
    <source>
        <strain evidence="11 12">3753O</strain>
    </source>
</reference>
<dbReference type="PROSITE" id="PS50975">
    <property type="entry name" value="ATP_GRASP"/>
    <property type="match status" value="1"/>
</dbReference>
<evidence type="ECO:0000256" key="1">
    <source>
        <dbReference type="ARBA" id="ARBA00001953"/>
    </source>
</evidence>
<dbReference type="InterPro" id="IPR048429">
    <property type="entry name" value="MCC_alpha_BT"/>
</dbReference>
<organism evidence="11 12">
    <name type="scientific">Tepidiforma bonchosmolovskayae</name>
    <dbReference type="NCBI Taxonomy" id="2601677"/>
    <lineage>
        <taxon>Bacteria</taxon>
        <taxon>Bacillati</taxon>
        <taxon>Chloroflexota</taxon>
        <taxon>Tepidiformia</taxon>
        <taxon>Tepidiformales</taxon>
        <taxon>Tepidiformaceae</taxon>
        <taxon>Tepidiforma</taxon>
    </lineage>
</organism>
<proteinExistence type="predicted"/>
<dbReference type="InterPro" id="IPR016185">
    <property type="entry name" value="PreATP-grasp_dom_sf"/>
</dbReference>
<dbReference type="PANTHER" id="PTHR18866:SF33">
    <property type="entry name" value="METHYLCROTONOYL-COA CARBOXYLASE SUBUNIT ALPHA, MITOCHONDRIAL-RELATED"/>
    <property type="match status" value="1"/>
</dbReference>
<comment type="cofactor">
    <cofactor evidence="1">
        <name>biotin</name>
        <dbReference type="ChEBI" id="CHEBI:57586"/>
    </cofactor>
</comment>
<dbReference type="Pfam" id="PF00364">
    <property type="entry name" value="Biotin_lipoyl"/>
    <property type="match status" value="1"/>
</dbReference>
<evidence type="ECO:0000256" key="6">
    <source>
        <dbReference type="ARBA" id="ARBA00023267"/>
    </source>
</evidence>
<dbReference type="Gene3D" id="3.30.470.20">
    <property type="entry name" value="ATP-grasp fold, B domain"/>
    <property type="match status" value="1"/>
</dbReference>
<dbReference type="SMART" id="SM00878">
    <property type="entry name" value="Biotin_carb_C"/>
    <property type="match status" value="1"/>
</dbReference>
<dbReference type="InterPro" id="IPR005481">
    <property type="entry name" value="BC-like_N"/>
</dbReference>
<dbReference type="SUPFAM" id="SSF51230">
    <property type="entry name" value="Single hybrid motif"/>
    <property type="match status" value="1"/>
</dbReference>
<dbReference type="PROSITE" id="PS00867">
    <property type="entry name" value="CPSASE_2"/>
    <property type="match status" value="1"/>
</dbReference>
<keyword evidence="12" id="KW-1185">Reference proteome</keyword>
<dbReference type="SUPFAM" id="SSF52440">
    <property type="entry name" value="PreATP-grasp domain"/>
    <property type="match status" value="1"/>
</dbReference>
<feature type="domain" description="Lipoyl-binding" evidence="8">
    <location>
        <begin position="582"/>
        <end position="657"/>
    </location>
</feature>
<dbReference type="RefSeq" id="WP_158067882.1">
    <property type="nucleotide sequence ID" value="NZ_CP042829.1"/>
</dbReference>
<accession>A0ABX6C651</accession>
<evidence type="ECO:0000256" key="5">
    <source>
        <dbReference type="ARBA" id="ARBA00022840"/>
    </source>
</evidence>
<dbReference type="InterPro" id="IPR050856">
    <property type="entry name" value="Biotin_carboxylase_complex"/>
</dbReference>
<evidence type="ECO:0000256" key="4">
    <source>
        <dbReference type="ARBA" id="ARBA00022741"/>
    </source>
</evidence>
<dbReference type="InterPro" id="IPR005482">
    <property type="entry name" value="Biotin_COase_C"/>
</dbReference>
<dbReference type="Pfam" id="PF02785">
    <property type="entry name" value="Biotin_carb_C"/>
    <property type="match status" value="1"/>
</dbReference>
<evidence type="ECO:0000256" key="2">
    <source>
        <dbReference type="ARBA" id="ARBA00013263"/>
    </source>
</evidence>
<evidence type="ECO:0000259" key="8">
    <source>
        <dbReference type="PROSITE" id="PS50968"/>
    </source>
</evidence>
<dbReference type="Proteomes" id="UP000326331">
    <property type="component" value="Chromosome"/>
</dbReference>
<evidence type="ECO:0000313" key="12">
    <source>
        <dbReference type="Proteomes" id="UP000326331"/>
    </source>
</evidence>
<dbReference type="CDD" id="cd06850">
    <property type="entry name" value="biotinyl_domain"/>
    <property type="match status" value="1"/>
</dbReference>
<dbReference type="SUPFAM" id="SSF51246">
    <property type="entry name" value="Rudiment single hybrid motif"/>
    <property type="match status" value="1"/>
</dbReference>
<dbReference type="InterPro" id="IPR000089">
    <property type="entry name" value="Biotin_lipoyl"/>
</dbReference>
<dbReference type="PANTHER" id="PTHR18866">
    <property type="entry name" value="CARBOXYLASE:PYRUVATE/ACETYL-COA/PROPIONYL-COA CARBOXYLASE"/>
    <property type="match status" value="1"/>
</dbReference>
<keyword evidence="5 7" id="KW-0067">ATP-binding</keyword>
<feature type="domain" description="ATP-grasp" evidence="9">
    <location>
        <begin position="123"/>
        <end position="320"/>
    </location>
</feature>
<evidence type="ECO:0000256" key="7">
    <source>
        <dbReference type="PROSITE-ProRule" id="PRU00409"/>
    </source>
</evidence>
<evidence type="ECO:0000259" key="10">
    <source>
        <dbReference type="PROSITE" id="PS50979"/>
    </source>
</evidence>
<dbReference type="Pfam" id="PF02786">
    <property type="entry name" value="CPSase_L_D2"/>
    <property type="match status" value="1"/>
</dbReference>
<dbReference type="InterPro" id="IPR011054">
    <property type="entry name" value="Rudment_hybrid_motif"/>
</dbReference>
<dbReference type="InterPro" id="IPR011761">
    <property type="entry name" value="ATP-grasp"/>
</dbReference>
<feature type="domain" description="Biotin carboxylation" evidence="10">
    <location>
        <begin position="4"/>
        <end position="449"/>
    </location>
</feature>
<sequence>MERRIRRLLIANRGEIVSRVARTARAMGIEPVGVFAEPDRGLPFVRELDAAVELRGTTPGETYLDGARILEAARRLGADAVHPGYGFLSEKAEFARQVEEAGLLWVGPPPEVIAQMGDKVAALAAMEAAGVPVLPRALLDGEDAGGLAAQAASVGFPLMVKAAAGGGGRGMRIVTDPAELPAAVAAARREALGAFGDGRLFAEPYVIDARHIEVQVLADNYGNVAVLFERECSIQRRHQKIVEEAPSPAVSAEARERLIAAAVAAVRAIGYRNAGTIEFLWRGDGRFSFMEMNTRLQVEHPVTELITGVDLVREQLRVAQGLPLSVRQDELRITGHAIEVRLYAEDPAAGFLPQAGRVRLFSAPEAPWLRVDAGIASGSEISPYFDPMVAKVIAHGPTRDEAAVRLAAALDRLTVFGPPTNRDFLRAVLRHPAFLAGETTTRFLETHAIAPGGPPDEVLAQAAALAALTGMWLRRRAARVQATIPPGWRNNPSQDQRTDFTAGERTLEVRYAPRRDGSWRVAVGEGAPSEVRGFDVAGDTVTAELDGLRVTARWHRDGMSWWLHLGEHQVELTERPRLPERGGRESIAGGLTAPMPGKVVAVTVKPGQHVEAGDVVAILEAMKMEHRLFAGAAGTVREVRVEPGAQVALGDVIAVIDEGGATS</sequence>
<keyword evidence="4 7" id="KW-0547">Nucleotide-binding</keyword>
<name>A0ABX6C651_9CHLR</name>
<dbReference type="PROSITE" id="PS00188">
    <property type="entry name" value="BIOTIN"/>
    <property type="match status" value="1"/>
</dbReference>
<keyword evidence="3" id="KW-0436">Ligase</keyword>
<dbReference type="SUPFAM" id="SSF56059">
    <property type="entry name" value="Glutathione synthetase ATP-binding domain-like"/>
    <property type="match status" value="1"/>
</dbReference>